<organism evidence="15 16">
    <name type="scientific">Acanthoscelides obtectus</name>
    <name type="common">Bean weevil</name>
    <name type="synonym">Bruchus obtectus</name>
    <dbReference type="NCBI Taxonomy" id="200917"/>
    <lineage>
        <taxon>Eukaryota</taxon>
        <taxon>Metazoa</taxon>
        <taxon>Ecdysozoa</taxon>
        <taxon>Arthropoda</taxon>
        <taxon>Hexapoda</taxon>
        <taxon>Insecta</taxon>
        <taxon>Pterygota</taxon>
        <taxon>Neoptera</taxon>
        <taxon>Endopterygota</taxon>
        <taxon>Coleoptera</taxon>
        <taxon>Polyphaga</taxon>
        <taxon>Cucujiformia</taxon>
        <taxon>Chrysomeloidea</taxon>
        <taxon>Chrysomelidae</taxon>
        <taxon>Bruchinae</taxon>
        <taxon>Bruchini</taxon>
        <taxon>Acanthoscelides</taxon>
    </lineage>
</organism>
<proteinExistence type="inferred from homology"/>
<dbReference type="Pfam" id="PF04181">
    <property type="entry name" value="RPAP2_Rtr1"/>
    <property type="match status" value="1"/>
</dbReference>
<dbReference type="GO" id="GO:0005634">
    <property type="term" value="C:nucleus"/>
    <property type="evidence" value="ECO:0007669"/>
    <property type="project" value="UniProtKB-SubCell"/>
</dbReference>
<name>A0A9P0JNU6_ACAOB</name>
<dbReference type="PANTHER" id="PTHR14732:SF0">
    <property type="entry name" value="RNA POLYMERASE II SUBUNIT B1 CTD PHOSPHATASE RPAP2-RELATED"/>
    <property type="match status" value="1"/>
</dbReference>
<dbReference type="GO" id="GO:0005737">
    <property type="term" value="C:cytoplasm"/>
    <property type="evidence" value="ECO:0007669"/>
    <property type="project" value="TreeGrafter"/>
</dbReference>
<dbReference type="InterPro" id="IPR038534">
    <property type="entry name" value="Rtr1/RPAP2_sf"/>
</dbReference>
<protein>
    <recommendedName>
        <fullName evidence="12">RNA polymerase II subunit B1 CTD phosphatase RPAP2 homolog</fullName>
        <ecNumber evidence="12">3.1.3.16</ecNumber>
    </recommendedName>
</protein>
<comment type="similarity">
    <text evidence="2 11 12">Belongs to the RPAP2 family.</text>
</comment>
<keyword evidence="4 12" id="KW-0863">Zinc-finger</keyword>
<feature type="domain" description="RTR1-type" evidence="14">
    <location>
        <begin position="60"/>
        <end position="143"/>
    </location>
</feature>
<evidence type="ECO:0000313" key="15">
    <source>
        <dbReference type="EMBL" id="CAH1955963.1"/>
    </source>
</evidence>
<dbReference type="EC" id="3.1.3.16" evidence="12"/>
<feature type="compositionally biased region" description="Basic and acidic residues" evidence="13">
    <location>
        <begin position="244"/>
        <end position="253"/>
    </location>
</feature>
<evidence type="ECO:0000256" key="11">
    <source>
        <dbReference type="PROSITE-ProRule" id="PRU00812"/>
    </source>
</evidence>
<dbReference type="GO" id="GO:0008420">
    <property type="term" value="F:RNA polymerase II CTD heptapeptide repeat phosphatase activity"/>
    <property type="evidence" value="ECO:0007669"/>
    <property type="project" value="UniProtKB-UniRule"/>
</dbReference>
<dbReference type="GO" id="GO:0043175">
    <property type="term" value="F:RNA polymerase core enzyme binding"/>
    <property type="evidence" value="ECO:0007669"/>
    <property type="project" value="UniProtKB-UniRule"/>
</dbReference>
<keyword evidence="5 12" id="KW-0378">Hydrolase</keyword>
<evidence type="ECO:0000256" key="12">
    <source>
        <dbReference type="RuleBase" id="RU367080"/>
    </source>
</evidence>
<sequence length="559" mass="64477">MQDSLDDYIKISKNNGGDLPVAISKNIQITAQRKIECDRRAQKIVEYSIEGKLRPEIFTKCLPYINQSHYQDIVEERAITKLCGYSLCGRRIPDMPKKQYFISMKSNKVYDITDRKNYCSNFCYKASLHIKKQIDERPLWLRKLDDIPEYQLMETSEGGLPGEFIDQGIAKPIAEKPFTSVSAFTDIGLEDLVETEKVAKEGTSKKIKRKKGSNLHKTMQTINEHSEDQENVEQSSSSSSASEETTKKTESPHNRILPVIEEAEEKIEESSEVSSKVKKSKKKISKSAKIDMETLLKRLVKEWLTLDTYIFLYGESKVKEILTEKKLSDYFDTLDVAGLQRDQQVKYMNICRKLQLQEMADEKFDNALVGNSKLMPIPDYKKLKEETKELDMKVKSFYSGVLHEKEDTNFPAVKQKESEKSEEESPTFLPLVDISSQNALRRKVFLTSINKWMQQLLQALRVTSYTTVLSDLQNLVKTFHLKADNVVFKPVAWNYIAIVLLNILAIQDENIKNILEEKSSQEFISLQLDLLHNKNECIIEIVNNVRNIDLFIENYISSR</sequence>
<dbReference type="InterPro" id="IPR007308">
    <property type="entry name" value="Rtr1/RPAP2_dom"/>
</dbReference>
<evidence type="ECO:0000256" key="2">
    <source>
        <dbReference type="ARBA" id="ARBA00005676"/>
    </source>
</evidence>
<comment type="catalytic activity">
    <reaction evidence="9 12">
        <text>O-phospho-L-seryl-[protein] + H2O = L-seryl-[protein] + phosphate</text>
        <dbReference type="Rhea" id="RHEA:20629"/>
        <dbReference type="Rhea" id="RHEA-COMP:9863"/>
        <dbReference type="Rhea" id="RHEA-COMP:11604"/>
        <dbReference type="ChEBI" id="CHEBI:15377"/>
        <dbReference type="ChEBI" id="CHEBI:29999"/>
        <dbReference type="ChEBI" id="CHEBI:43474"/>
        <dbReference type="ChEBI" id="CHEBI:83421"/>
        <dbReference type="EC" id="3.1.3.16"/>
    </reaction>
</comment>
<evidence type="ECO:0000256" key="13">
    <source>
        <dbReference type="SAM" id="MobiDB-lite"/>
    </source>
</evidence>
<comment type="catalytic activity">
    <reaction evidence="10 12">
        <text>O-phospho-L-threonyl-[protein] + H2O = L-threonyl-[protein] + phosphate</text>
        <dbReference type="Rhea" id="RHEA:47004"/>
        <dbReference type="Rhea" id="RHEA-COMP:11060"/>
        <dbReference type="Rhea" id="RHEA-COMP:11605"/>
        <dbReference type="ChEBI" id="CHEBI:15377"/>
        <dbReference type="ChEBI" id="CHEBI:30013"/>
        <dbReference type="ChEBI" id="CHEBI:43474"/>
        <dbReference type="ChEBI" id="CHEBI:61977"/>
        <dbReference type="EC" id="3.1.3.16"/>
    </reaction>
</comment>
<keyword evidence="7 12" id="KW-0904">Protein phosphatase</keyword>
<reference evidence="15" key="1">
    <citation type="submission" date="2022-03" db="EMBL/GenBank/DDBJ databases">
        <authorList>
            <person name="Sayadi A."/>
        </authorList>
    </citation>
    <scope>NUCLEOTIDE SEQUENCE</scope>
</reference>
<dbReference type="PROSITE" id="PS51479">
    <property type="entry name" value="ZF_RTR1"/>
    <property type="match status" value="1"/>
</dbReference>
<dbReference type="GO" id="GO:0008270">
    <property type="term" value="F:zinc ion binding"/>
    <property type="evidence" value="ECO:0007669"/>
    <property type="project" value="UniProtKB-KW"/>
</dbReference>
<accession>A0A9P0JNU6</accession>
<evidence type="ECO:0000256" key="3">
    <source>
        <dbReference type="ARBA" id="ARBA00022723"/>
    </source>
</evidence>
<dbReference type="InterPro" id="IPR039693">
    <property type="entry name" value="Rtr1/RPAP2"/>
</dbReference>
<dbReference type="AlphaFoldDB" id="A0A9P0JNU6"/>
<evidence type="ECO:0000259" key="14">
    <source>
        <dbReference type="PROSITE" id="PS51479"/>
    </source>
</evidence>
<dbReference type="Gene3D" id="1.25.40.820">
    <property type="match status" value="1"/>
</dbReference>
<dbReference type="EMBL" id="CAKOFQ010006663">
    <property type="protein sequence ID" value="CAH1955963.1"/>
    <property type="molecule type" value="Genomic_DNA"/>
</dbReference>
<evidence type="ECO:0000256" key="10">
    <source>
        <dbReference type="ARBA" id="ARBA00048336"/>
    </source>
</evidence>
<dbReference type="PANTHER" id="PTHR14732">
    <property type="entry name" value="RNA POLYMERASE II SUBUNIT B1 CTD PHOSPHATASE RPAP2-RELATED"/>
    <property type="match status" value="1"/>
</dbReference>
<keyword evidence="8 12" id="KW-0539">Nucleus</keyword>
<dbReference type="Proteomes" id="UP001152888">
    <property type="component" value="Unassembled WGS sequence"/>
</dbReference>
<evidence type="ECO:0000256" key="4">
    <source>
        <dbReference type="ARBA" id="ARBA00022771"/>
    </source>
</evidence>
<feature type="region of interest" description="Disordered" evidence="13">
    <location>
        <begin position="222"/>
        <end position="257"/>
    </location>
</feature>
<evidence type="ECO:0000256" key="7">
    <source>
        <dbReference type="ARBA" id="ARBA00022912"/>
    </source>
</evidence>
<comment type="subcellular location">
    <subcellularLocation>
        <location evidence="1 12">Nucleus</location>
    </subcellularLocation>
</comment>
<comment type="function">
    <text evidence="12">Putative RNA polymerase II subunit B1 C-terminal domain (CTD) phosphatase involved in RNA polymerase II transcription regulation.</text>
</comment>
<comment type="caution">
    <text evidence="15">The sequence shown here is derived from an EMBL/GenBank/DDBJ whole genome shotgun (WGS) entry which is preliminary data.</text>
</comment>
<keyword evidence="16" id="KW-1185">Reference proteome</keyword>
<evidence type="ECO:0000313" key="16">
    <source>
        <dbReference type="Proteomes" id="UP001152888"/>
    </source>
</evidence>
<evidence type="ECO:0000256" key="6">
    <source>
        <dbReference type="ARBA" id="ARBA00022833"/>
    </source>
</evidence>
<evidence type="ECO:0000256" key="1">
    <source>
        <dbReference type="ARBA" id="ARBA00004123"/>
    </source>
</evidence>
<evidence type="ECO:0000256" key="9">
    <source>
        <dbReference type="ARBA" id="ARBA00047761"/>
    </source>
</evidence>
<dbReference type="OrthoDB" id="2590500at2759"/>
<keyword evidence="3 12" id="KW-0479">Metal-binding</keyword>
<evidence type="ECO:0000256" key="5">
    <source>
        <dbReference type="ARBA" id="ARBA00022801"/>
    </source>
</evidence>
<evidence type="ECO:0000256" key="8">
    <source>
        <dbReference type="ARBA" id="ARBA00023242"/>
    </source>
</evidence>
<gene>
    <name evidence="15" type="ORF">ACAOBT_LOCUS1354</name>
</gene>
<keyword evidence="6 12" id="KW-0862">Zinc</keyword>